<gene>
    <name evidence="14" type="primary">rnhC</name>
    <name evidence="17" type="ORF">FHP05_12010</name>
</gene>
<dbReference type="SUPFAM" id="SSF53098">
    <property type="entry name" value="Ribonuclease H-like"/>
    <property type="match status" value="1"/>
</dbReference>
<dbReference type="FunFam" id="3.30.420.10:FF:000047">
    <property type="entry name" value="Ribonuclease HIII"/>
    <property type="match status" value="1"/>
</dbReference>
<dbReference type="CDD" id="cd14796">
    <property type="entry name" value="RNAse_HIII_N"/>
    <property type="match status" value="1"/>
</dbReference>
<comment type="cofactor">
    <cofactor evidence="14 15">
        <name>Mn(2+)</name>
        <dbReference type="ChEBI" id="CHEBI:29035"/>
    </cofactor>
    <cofactor evidence="14 15">
        <name>Mg(2+)</name>
        <dbReference type="ChEBI" id="CHEBI:18420"/>
    </cofactor>
    <text evidence="14 15">Manganese or magnesium. Binds 1 divalent metal ion per monomer in the absence of substrate. May bind a second metal ion after substrate binding.</text>
</comment>
<dbReference type="Pfam" id="PF11858">
    <property type="entry name" value="DUF3378"/>
    <property type="match status" value="1"/>
</dbReference>
<feature type="binding site" evidence="14 15">
    <location>
        <position position="106"/>
    </location>
    <ligand>
        <name>a divalent metal cation</name>
        <dbReference type="ChEBI" id="CHEBI:60240"/>
    </ligand>
</feature>
<evidence type="ECO:0000256" key="7">
    <source>
        <dbReference type="ARBA" id="ARBA00021407"/>
    </source>
</evidence>
<evidence type="ECO:0000256" key="1">
    <source>
        <dbReference type="ARBA" id="ARBA00000077"/>
    </source>
</evidence>
<dbReference type="GO" id="GO:0032299">
    <property type="term" value="C:ribonuclease H2 complex"/>
    <property type="evidence" value="ECO:0007669"/>
    <property type="project" value="TreeGrafter"/>
</dbReference>
<comment type="similarity">
    <text evidence="5 14">Belongs to the RNase HII family. RnhC subfamily.</text>
</comment>
<comment type="subcellular location">
    <subcellularLocation>
        <location evidence="4 14">Cytoplasm</location>
    </subcellularLocation>
</comment>
<dbReference type="GO" id="GO:0003723">
    <property type="term" value="F:RNA binding"/>
    <property type="evidence" value="ECO:0007669"/>
    <property type="project" value="UniProtKB-UniRule"/>
</dbReference>
<keyword evidence="8 14" id="KW-0963">Cytoplasm</keyword>
<dbReference type="NCBIfam" id="TIGR00716">
    <property type="entry name" value="rnhC"/>
    <property type="match status" value="1"/>
</dbReference>
<dbReference type="AlphaFoldDB" id="A0A5C8NQ07"/>
<comment type="function">
    <text evidence="3 14">Endonuclease that specifically degrades the RNA of RNA-DNA hybrids.</text>
</comment>
<accession>A0A5C8NQ07</accession>
<dbReference type="PANTHER" id="PTHR10954">
    <property type="entry name" value="RIBONUCLEASE H2 SUBUNIT A"/>
    <property type="match status" value="1"/>
</dbReference>
<dbReference type="PIRSF" id="PIRSF037748">
    <property type="entry name" value="RnhC"/>
    <property type="match status" value="1"/>
</dbReference>
<evidence type="ECO:0000256" key="6">
    <source>
        <dbReference type="ARBA" id="ARBA00012180"/>
    </source>
</evidence>
<evidence type="ECO:0000256" key="4">
    <source>
        <dbReference type="ARBA" id="ARBA00004496"/>
    </source>
</evidence>
<proteinExistence type="inferred from homology"/>
<dbReference type="PROSITE" id="PS51975">
    <property type="entry name" value="RNASE_H_2"/>
    <property type="match status" value="1"/>
</dbReference>
<keyword evidence="10 14" id="KW-0479">Metal-binding</keyword>
<evidence type="ECO:0000313" key="18">
    <source>
        <dbReference type="Proteomes" id="UP000321574"/>
    </source>
</evidence>
<protein>
    <recommendedName>
        <fullName evidence="7 14">Ribonuclease HIII</fullName>
        <shortName evidence="14">RNase HIII</shortName>
        <ecNumber evidence="6 14">3.1.26.4</ecNumber>
    </recommendedName>
</protein>
<dbReference type="PANTHER" id="PTHR10954:SF23">
    <property type="entry name" value="RIBONUCLEASE"/>
    <property type="match status" value="1"/>
</dbReference>
<evidence type="ECO:0000313" key="17">
    <source>
        <dbReference type="EMBL" id="TXL62523.1"/>
    </source>
</evidence>
<dbReference type="HAMAP" id="MF_00053">
    <property type="entry name" value="RNase_HIII"/>
    <property type="match status" value="1"/>
</dbReference>
<keyword evidence="9 14" id="KW-0540">Nuclease</keyword>
<dbReference type="Proteomes" id="UP000321574">
    <property type="component" value="Unassembled WGS sequence"/>
</dbReference>
<dbReference type="EMBL" id="VDUW01000009">
    <property type="protein sequence ID" value="TXL62523.1"/>
    <property type="molecule type" value="Genomic_DNA"/>
</dbReference>
<keyword evidence="11 14" id="KW-0255">Endonuclease</keyword>
<evidence type="ECO:0000256" key="12">
    <source>
        <dbReference type="ARBA" id="ARBA00022801"/>
    </source>
</evidence>
<keyword evidence="12 14" id="KW-0378">Hydrolase</keyword>
<evidence type="ECO:0000256" key="14">
    <source>
        <dbReference type="HAMAP-Rule" id="MF_00053"/>
    </source>
</evidence>
<dbReference type="Gene3D" id="3.30.420.10">
    <property type="entry name" value="Ribonuclease H-like superfamily/Ribonuclease H"/>
    <property type="match status" value="1"/>
</dbReference>
<evidence type="ECO:0000256" key="2">
    <source>
        <dbReference type="ARBA" id="ARBA00001946"/>
    </source>
</evidence>
<dbReference type="InterPro" id="IPR024568">
    <property type="entry name" value="RNase_HIII_N"/>
</dbReference>
<sequence>MSQHVDTFPESIIKEMQKHYTNKLTTEPPGAIFRAKTEYAVITAYKSGKVLFQGKSPEVEVNKWQSNNTNTTKTRKVMKSENKKTSIHSFSPPRNLFISSHIGTDEAGTGDYFGPITVVAAYVQEDQIETIKSIGVRDSKNITDQQIRKTAQKLMDLKIPYVLHVLPNEKYNQLQKNGWTQGKMKTMMHHHAIKNLTKKIGNSPLSGILIDQFCQPNVFKKHLATENEQLTMDTFFMTKAESYSIAVAAASIIARTKFLTEMDRLSNEIGTTIPKGASSKVDRVIADIIRRHGESALTSCAKVHFANTKKAYSFL</sequence>
<evidence type="ECO:0000256" key="5">
    <source>
        <dbReference type="ARBA" id="ARBA00008378"/>
    </source>
</evidence>
<feature type="binding site" evidence="14 15">
    <location>
        <position position="211"/>
    </location>
    <ligand>
        <name>a divalent metal cation</name>
        <dbReference type="ChEBI" id="CHEBI:60240"/>
    </ligand>
</feature>
<feature type="domain" description="RNase H type-2" evidence="16">
    <location>
        <begin position="99"/>
        <end position="315"/>
    </location>
</feature>
<dbReference type="InterPro" id="IPR036397">
    <property type="entry name" value="RNaseH_sf"/>
</dbReference>
<evidence type="ECO:0000256" key="9">
    <source>
        <dbReference type="ARBA" id="ARBA00022722"/>
    </source>
</evidence>
<evidence type="ECO:0000256" key="10">
    <source>
        <dbReference type="ARBA" id="ARBA00022723"/>
    </source>
</evidence>
<evidence type="ECO:0000256" key="13">
    <source>
        <dbReference type="ARBA" id="ARBA00022842"/>
    </source>
</evidence>
<dbReference type="GO" id="GO:0043137">
    <property type="term" value="P:DNA replication, removal of RNA primer"/>
    <property type="evidence" value="ECO:0007669"/>
    <property type="project" value="TreeGrafter"/>
</dbReference>
<dbReference type="Pfam" id="PF01351">
    <property type="entry name" value="RNase_HII"/>
    <property type="match status" value="1"/>
</dbReference>
<dbReference type="Gene3D" id="3.30.310.10">
    <property type="entry name" value="TATA-Binding Protein"/>
    <property type="match status" value="1"/>
</dbReference>
<comment type="catalytic activity">
    <reaction evidence="1 14 15">
        <text>Endonucleolytic cleavage to 5'-phosphomonoester.</text>
        <dbReference type="EC" id="3.1.26.4"/>
    </reaction>
</comment>
<feature type="binding site" evidence="14 15">
    <location>
        <position position="105"/>
    </location>
    <ligand>
        <name>a divalent metal cation</name>
        <dbReference type="ChEBI" id="CHEBI:60240"/>
    </ligand>
</feature>
<dbReference type="RefSeq" id="WP_147668565.1">
    <property type="nucleotide sequence ID" value="NZ_VDUW01000009.1"/>
</dbReference>
<dbReference type="InterPro" id="IPR001352">
    <property type="entry name" value="RNase_HII/HIII"/>
</dbReference>
<keyword evidence="13 14" id="KW-0460">Magnesium</keyword>
<evidence type="ECO:0000259" key="16">
    <source>
        <dbReference type="PROSITE" id="PS51975"/>
    </source>
</evidence>
<name>A0A5C8NQ07_9BACI</name>
<dbReference type="OrthoDB" id="9777935at2"/>
<dbReference type="CDD" id="cd06590">
    <property type="entry name" value="RNase_HII_bacteria_HIII_like"/>
    <property type="match status" value="1"/>
</dbReference>
<evidence type="ECO:0000256" key="8">
    <source>
        <dbReference type="ARBA" id="ARBA00022490"/>
    </source>
</evidence>
<evidence type="ECO:0000256" key="11">
    <source>
        <dbReference type="ARBA" id="ARBA00022759"/>
    </source>
</evidence>
<evidence type="ECO:0000256" key="15">
    <source>
        <dbReference type="PROSITE-ProRule" id="PRU01319"/>
    </source>
</evidence>
<reference evidence="17 18" key="1">
    <citation type="submission" date="2019-06" db="EMBL/GenBank/DDBJ databases">
        <title>Cerasibacillus sp. nov., isolated from maize field.</title>
        <authorList>
            <person name="Lin S.-Y."/>
            <person name="Tsai C.-F."/>
            <person name="Young C.-C."/>
        </authorList>
    </citation>
    <scope>NUCLEOTIDE SEQUENCE [LARGE SCALE GENOMIC DNA]</scope>
    <source>
        <strain evidence="17 18">CC-CFT480</strain>
    </source>
</reference>
<dbReference type="InterPro" id="IPR004641">
    <property type="entry name" value="RNase_HIII"/>
</dbReference>
<dbReference type="GO" id="GO:0006298">
    <property type="term" value="P:mismatch repair"/>
    <property type="evidence" value="ECO:0007669"/>
    <property type="project" value="TreeGrafter"/>
</dbReference>
<organism evidence="17 18">
    <name type="scientific">Cerasibacillus terrae</name>
    <dbReference type="NCBI Taxonomy" id="2498845"/>
    <lineage>
        <taxon>Bacteria</taxon>
        <taxon>Bacillati</taxon>
        <taxon>Bacillota</taxon>
        <taxon>Bacilli</taxon>
        <taxon>Bacillales</taxon>
        <taxon>Bacillaceae</taxon>
        <taxon>Cerasibacillus</taxon>
    </lineage>
</organism>
<dbReference type="InterPro" id="IPR012295">
    <property type="entry name" value="TBP_dom_sf"/>
</dbReference>
<dbReference type="GO" id="GO:0000287">
    <property type="term" value="F:magnesium ion binding"/>
    <property type="evidence" value="ECO:0007669"/>
    <property type="project" value="UniProtKB-UniRule"/>
</dbReference>
<dbReference type="EC" id="3.1.26.4" evidence="6 14"/>
<dbReference type="GO" id="GO:0004523">
    <property type="term" value="F:RNA-DNA hybrid ribonuclease activity"/>
    <property type="evidence" value="ECO:0007669"/>
    <property type="project" value="UniProtKB-UniRule"/>
</dbReference>
<comment type="caution">
    <text evidence="17">The sequence shown here is derived from an EMBL/GenBank/DDBJ whole genome shotgun (WGS) entry which is preliminary data.</text>
</comment>
<evidence type="ECO:0000256" key="3">
    <source>
        <dbReference type="ARBA" id="ARBA00004065"/>
    </source>
</evidence>
<dbReference type="GO" id="GO:0005737">
    <property type="term" value="C:cytoplasm"/>
    <property type="evidence" value="ECO:0007669"/>
    <property type="project" value="UniProtKB-SubCell"/>
</dbReference>
<keyword evidence="18" id="KW-1185">Reference proteome</keyword>
<comment type="cofactor">
    <cofactor evidence="2">
        <name>Mg(2+)</name>
        <dbReference type="ChEBI" id="CHEBI:18420"/>
    </cofactor>
</comment>
<dbReference type="InterPro" id="IPR012337">
    <property type="entry name" value="RNaseH-like_sf"/>
</dbReference>
<dbReference type="InterPro" id="IPR024567">
    <property type="entry name" value="RNase_HII/HIII_dom"/>
</dbReference>